<accession>A0A160TN16</accession>
<evidence type="ECO:0000313" key="2">
    <source>
        <dbReference type="EMBL" id="CUS46665.1"/>
    </source>
</evidence>
<dbReference type="EMBL" id="CZQE01000385">
    <property type="protein sequence ID" value="CUS46665.1"/>
    <property type="molecule type" value="Genomic_DNA"/>
</dbReference>
<sequence length="201" mass="20464">MMKARGLFIALAATGLSGCAATGSAPVQVTRFHLGAPLERGTVTVEPMTGDAPASLEFSVYASAVQAELLQQGYSAPEPHVTAQYLAVVGVNRTTLEGAPRRSPFTVGIGAGGGGGYGGGVGVGGGVSFPIGKARSRYVTASQMSVQIRRRSDGTVVWEGRAQTRDDDKGPGAQTSATAAKLAHALFLGFPGESGRSITIK</sequence>
<gene>
    <name evidence="2" type="ORF">MGWOODY_Smn1779</name>
</gene>
<dbReference type="Pfam" id="PF13590">
    <property type="entry name" value="DUF4136"/>
    <property type="match status" value="1"/>
</dbReference>
<reference evidence="2" key="1">
    <citation type="submission" date="2015-10" db="EMBL/GenBank/DDBJ databases">
        <authorList>
            <person name="Gilbert D.G."/>
        </authorList>
    </citation>
    <scope>NUCLEOTIDE SEQUENCE</scope>
</reference>
<feature type="domain" description="DUF4136" evidence="1">
    <location>
        <begin position="52"/>
        <end position="192"/>
    </location>
</feature>
<evidence type="ECO:0000259" key="1">
    <source>
        <dbReference type="Pfam" id="PF13590"/>
    </source>
</evidence>
<dbReference type="AlphaFoldDB" id="A0A160TN16"/>
<dbReference type="InterPro" id="IPR025411">
    <property type="entry name" value="DUF4136"/>
</dbReference>
<name>A0A160TN16_9ZZZZ</name>
<protein>
    <recommendedName>
        <fullName evidence="1">DUF4136 domain-containing protein</fullName>
    </recommendedName>
</protein>
<proteinExistence type="predicted"/>
<dbReference type="PROSITE" id="PS51257">
    <property type="entry name" value="PROKAR_LIPOPROTEIN"/>
    <property type="match status" value="1"/>
</dbReference>
<organism evidence="2">
    <name type="scientific">hydrothermal vent metagenome</name>
    <dbReference type="NCBI Taxonomy" id="652676"/>
    <lineage>
        <taxon>unclassified sequences</taxon>
        <taxon>metagenomes</taxon>
        <taxon>ecological metagenomes</taxon>
    </lineage>
</organism>